<gene>
    <name evidence="2" type="ORF">Pfra01_000896100</name>
</gene>
<keyword evidence="3" id="KW-1185">Reference proteome</keyword>
<name>A0A9W6XAJ4_9STRA</name>
<sequence>MLRIQLETKSQRHQIELKERDVQLDQLRRQLKFAVTEEEEILKELKNVTMEHSAEKLQLEKKVVELEAQLELVEGKLNEWKEKALEATSQLRSQSRQSAVKVRQSWQR</sequence>
<comment type="caution">
    <text evidence="2">The sequence shown here is derived from an EMBL/GenBank/DDBJ whole genome shotgun (WGS) entry which is preliminary data.</text>
</comment>
<organism evidence="2 3">
    <name type="scientific">Phytophthora fragariaefolia</name>
    <dbReference type="NCBI Taxonomy" id="1490495"/>
    <lineage>
        <taxon>Eukaryota</taxon>
        <taxon>Sar</taxon>
        <taxon>Stramenopiles</taxon>
        <taxon>Oomycota</taxon>
        <taxon>Peronosporomycetes</taxon>
        <taxon>Peronosporales</taxon>
        <taxon>Peronosporaceae</taxon>
        <taxon>Phytophthora</taxon>
    </lineage>
</organism>
<dbReference type="Proteomes" id="UP001165121">
    <property type="component" value="Unassembled WGS sequence"/>
</dbReference>
<evidence type="ECO:0000313" key="3">
    <source>
        <dbReference type="Proteomes" id="UP001165121"/>
    </source>
</evidence>
<evidence type="ECO:0000313" key="2">
    <source>
        <dbReference type="EMBL" id="GMF34674.1"/>
    </source>
</evidence>
<reference evidence="2" key="1">
    <citation type="submission" date="2023-04" db="EMBL/GenBank/DDBJ databases">
        <title>Phytophthora fragariaefolia NBRC 109709.</title>
        <authorList>
            <person name="Ichikawa N."/>
            <person name="Sato H."/>
            <person name="Tonouchi N."/>
        </authorList>
    </citation>
    <scope>NUCLEOTIDE SEQUENCE</scope>
    <source>
        <strain evidence="2">NBRC 109709</strain>
    </source>
</reference>
<evidence type="ECO:0000256" key="1">
    <source>
        <dbReference type="SAM" id="Coils"/>
    </source>
</evidence>
<dbReference type="AlphaFoldDB" id="A0A9W6XAJ4"/>
<feature type="coiled-coil region" evidence="1">
    <location>
        <begin position="10"/>
        <end position="97"/>
    </location>
</feature>
<proteinExistence type="predicted"/>
<keyword evidence="1" id="KW-0175">Coiled coil</keyword>
<accession>A0A9W6XAJ4</accession>
<protein>
    <submittedName>
        <fullName evidence="2">Unnamed protein product</fullName>
    </submittedName>
</protein>
<dbReference type="EMBL" id="BSXT01000829">
    <property type="protein sequence ID" value="GMF34674.1"/>
    <property type="molecule type" value="Genomic_DNA"/>
</dbReference>